<keyword evidence="5 9" id="KW-0175">Coiled coil</keyword>
<dbReference type="EMBL" id="GBEZ01016066">
    <property type="protein sequence ID" value="JAC70151.1"/>
    <property type="molecule type" value="Transcribed_RNA"/>
</dbReference>
<dbReference type="GO" id="GO:0005875">
    <property type="term" value="C:microtubule associated complex"/>
    <property type="evidence" value="ECO:0007669"/>
    <property type="project" value="TreeGrafter"/>
</dbReference>
<evidence type="ECO:0000256" key="5">
    <source>
        <dbReference type="ARBA" id="ARBA00023054"/>
    </source>
</evidence>
<dbReference type="PRINTS" id="PR00380">
    <property type="entry name" value="KINESINHEAVY"/>
</dbReference>
<evidence type="ECO:0000256" key="9">
    <source>
        <dbReference type="SAM" id="Coils"/>
    </source>
</evidence>
<dbReference type="PROSITE" id="PS50067">
    <property type="entry name" value="KINESIN_MOTOR_2"/>
    <property type="match status" value="1"/>
</dbReference>
<keyword evidence="4 8" id="KW-0067">ATP-binding</keyword>
<feature type="coiled-coil region" evidence="9">
    <location>
        <begin position="736"/>
        <end position="791"/>
    </location>
</feature>
<dbReference type="PANTHER" id="PTHR47969">
    <property type="entry name" value="CHROMOSOME-ASSOCIATED KINESIN KIF4A-RELATED"/>
    <property type="match status" value="1"/>
</dbReference>
<dbReference type="GO" id="GO:0005874">
    <property type="term" value="C:microtubule"/>
    <property type="evidence" value="ECO:0007669"/>
    <property type="project" value="UniProtKB-KW"/>
</dbReference>
<dbReference type="Gene3D" id="3.40.850.10">
    <property type="entry name" value="Kinesin motor domain"/>
    <property type="match status" value="1"/>
</dbReference>
<comment type="similarity">
    <text evidence="7 8">Belongs to the TRAFAC class myosin-kinesin ATPase superfamily. Kinesin family.</text>
</comment>
<protein>
    <recommendedName>
        <fullName evidence="8">Kinesin-like protein</fullName>
    </recommendedName>
</protein>
<dbReference type="GO" id="GO:0007052">
    <property type="term" value="P:mitotic spindle organization"/>
    <property type="evidence" value="ECO:0007669"/>
    <property type="project" value="TreeGrafter"/>
</dbReference>
<sequence>RSHACFTIKLFEVYDAGEDVRVPRKWARLNMCDLAGSERQKQTHAAGIRLVESSNINKGLLTLQRVIQALAKEAKPNEVHVVPFRESKLTQLLEESLGGTALCAMIACVSPAENSVGQTALTLRYAASARQIKKVVAQNKAITETAKLKEEVDNLMKQLAEAQDKNKKEAVKQYEEKIMRLEQVLAAEARAREEWESALAEERRRALLNATTPTRIASYLRKLQPSTADRILGLEQKIVAAEAEYSQILQLVGRLEASVQAELENTVPSLPKVDDNSIERLVVQLRTVQAETHKLKQLRGHIVGLYGELAEEASAGASELQATSPELAGIETEAYETEEYTTEEALSQGHESATSAPELAYRGLRELQKYAADGARGVQKRAWEGEGAKPKGFQVEKLMQVVAQRQVPEGAGSEGPDLQSSLGVGGTQRLNVIDYAVEALDAALESFRREKAEAFEEFLEEHRGLQERAARLAQVAELKEAELQELAEQREELIQSADEANAEVERLQAALSSKASENKKAVGSLRAKNKAMAKEAQSLQADLKASGMECGRLRQELEACAEREREAERRAAELAAQASRYEAEAGRLAAEVEWLREMTSSVTAQRDALQEETREAQRKYSELHTATALEGKSAEHVHRALEDADAERAQLRRQLEVESEALRSANTEQQEKLIELQSTKLALADAEAKVNIATAEAQHAKEVLALGAKDQELLEIVKKLLADHGDLRATLSDKEVMSLQQQKALLEREIELRTEATRRAEAERTAEAEKKAALQAELKSVSDELEAMKKKSRTCLLM</sequence>
<keyword evidence="8" id="KW-0493">Microtubule</keyword>
<name>A0A061RI29_9CHLO</name>
<dbReference type="GO" id="GO:0003777">
    <property type="term" value="F:microtubule motor activity"/>
    <property type="evidence" value="ECO:0007669"/>
    <property type="project" value="InterPro"/>
</dbReference>
<evidence type="ECO:0000256" key="3">
    <source>
        <dbReference type="ARBA" id="ARBA00022741"/>
    </source>
</evidence>
<dbReference type="PANTHER" id="PTHR47969:SF15">
    <property type="entry name" value="CHROMOSOME-ASSOCIATED KINESIN KIF4A-RELATED"/>
    <property type="match status" value="1"/>
</dbReference>
<reference evidence="11" key="1">
    <citation type="submission" date="2014-05" db="EMBL/GenBank/DDBJ databases">
        <title>The transcriptome of the halophilic microalga Tetraselmis sp. GSL018 isolated from the Great Salt Lake, Utah.</title>
        <authorList>
            <person name="Jinkerson R.E."/>
            <person name="D'Adamo S."/>
            <person name="Posewitz M.C."/>
        </authorList>
    </citation>
    <scope>NUCLEOTIDE SEQUENCE</scope>
    <source>
        <strain evidence="11">GSL018</strain>
    </source>
</reference>
<dbReference type="SUPFAM" id="SSF52540">
    <property type="entry name" value="P-loop containing nucleoside triphosphate hydrolases"/>
    <property type="match status" value="1"/>
</dbReference>
<gene>
    <name evidence="11" type="ORF">TSPGSL018_4782</name>
</gene>
<dbReference type="PROSITE" id="PS00411">
    <property type="entry name" value="KINESIN_MOTOR_1"/>
    <property type="match status" value="1"/>
</dbReference>
<proteinExistence type="inferred from homology"/>
<evidence type="ECO:0000256" key="8">
    <source>
        <dbReference type="RuleBase" id="RU000394"/>
    </source>
</evidence>
<feature type="coiled-coil region" evidence="9">
    <location>
        <begin position="437"/>
        <end position="703"/>
    </location>
</feature>
<evidence type="ECO:0000313" key="11">
    <source>
        <dbReference type="EMBL" id="JAC70151.1"/>
    </source>
</evidence>
<dbReference type="GO" id="GO:0008017">
    <property type="term" value="F:microtubule binding"/>
    <property type="evidence" value="ECO:0007669"/>
    <property type="project" value="InterPro"/>
</dbReference>
<evidence type="ECO:0000256" key="1">
    <source>
        <dbReference type="ARBA" id="ARBA00004496"/>
    </source>
</evidence>
<dbReference type="GO" id="GO:0005524">
    <property type="term" value="F:ATP binding"/>
    <property type="evidence" value="ECO:0007669"/>
    <property type="project" value="UniProtKB-KW"/>
</dbReference>
<dbReference type="InterPro" id="IPR036961">
    <property type="entry name" value="Kinesin_motor_dom_sf"/>
</dbReference>
<dbReference type="InterPro" id="IPR019821">
    <property type="entry name" value="Kinesin_motor_CS"/>
</dbReference>
<evidence type="ECO:0000256" key="7">
    <source>
        <dbReference type="PROSITE-ProRule" id="PRU00283"/>
    </source>
</evidence>
<organism evidence="11">
    <name type="scientific">Tetraselmis sp. GSL018</name>
    <dbReference type="NCBI Taxonomy" id="582737"/>
    <lineage>
        <taxon>Eukaryota</taxon>
        <taxon>Viridiplantae</taxon>
        <taxon>Chlorophyta</taxon>
        <taxon>core chlorophytes</taxon>
        <taxon>Chlorodendrophyceae</taxon>
        <taxon>Chlorodendrales</taxon>
        <taxon>Chlorodendraceae</taxon>
        <taxon>Tetraselmis</taxon>
    </lineage>
</organism>
<dbReference type="AlphaFoldDB" id="A0A061RI29"/>
<dbReference type="InterPro" id="IPR027417">
    <property type="entry name" value="P-loop_NTPase"/>
</dbReference>
<evidence type="ECO:0000256" key="2">
    <source>
        <dbReference type="ARBA" id="ARBA00022490"/>
    </source>
</evidence>
<keyword evidence="3 8" id="KW-0547">Nucleotide-binding</keyword>
<comment type="subcellular location">
    <subcellularLocation>
        <location evidence="1">Cytoplasm</location>
    </subcellularLocation>
</comment>
<dbReference type="GO" id="GO:0007018">
    <property type="term" value="P:microtubule-based movement"/>
    <property type="evidence" value="ECO:0007669"/>
    <property type="project" value="InterPro"/>
</dbReference>
<dbReference type="Pfam" id="PF00225">
    <property type="entry name" value="Kinesin"/>
    <property type="match status" value="1"/>
</dbReference>
<dbReference type="InterPro" id="IPR001752">
    <property type="entry name" value="Kinesin_motor_dom"/>
</dbReference>
<dbReference type="SMART" id="SM00129">
    <property type="entry name" value="KISc"/>
    <property type="match status" value="1"/>
</dbReference>
<keyword evidence="2" id="KW-0963">Cytoplasm</keyword>
<dbReference type="GO" id="GO:0051231">
    <property type="term" value="P:spindle elongation"/>
    <property type="evidence" value="ECO:0007669"/>
    <property type="project" value="TreeGrafter"/>
</dbReference>
<evidence type="ECO:0000256" key="6">
    <source>
        <dbReference type="ARBA" id="ARBA00023175"/>
    </source>
</evidence>
<keyword evidence="6 8" id="KW-0505">Motor protein</keyword>
<feature type="non-terminal residue" evidence="11">
    <location>
        <position position="1"/>
    </location>
</feature>
<evidence type="ECO:0000259" key="10">
    <source>
        <dbReference type="PROSITE" id="PS50067"/>
    </source>
</evidence>
<dbReference type="GO" id="GO:0005737">
    <property type="term" value="C:cytoplasm"/>
    <property type="evidence" value="ECO:0007669"/>
    <property type="project" value="UniProtKB-SubCell"/>
</dbReference>
<dbReference type="InterPro" id="IPR027640">
    <property type="entry name" value="Kinesin-like_fam"/>
</dbReference>
<feature type="domain" description="Kinesin motor" evidence="10">
    <location>
        <begin position="1"/>
        <end position="132"/>
    </location>
</feature>
<accession>A0A061RI29</accession>
<feature type="coiled-coil region" evidence="9">
    <location>
        <begin position="138"/>
        <end position="205"/>
    </location>
</feature>
<comment type="caution">
    <text evidence="7">Lacks conserved residue(s) required for the propagation of feature annotation.</text>
</comment>
<evidence type="ECO:0000256" key="4">
    <source>
        <dbReference type="ARBA" id="ARBA00022840"/>
    </source>
</evidence>